<dbReference type="GO" id="GO:0016740">
    <property type="term" value="F:transferase activity"/>
    <property type="evidence" value="ECO:0007669"/>
    <property type="project" value="UniProtKB-KW"/>
</dbReference>
<keyword evidence="2" id="KW-1133">Transmembrane helix</keyword>
<name>A0ABT7UPS7_9FIRM</name>
<organism evidence="4 5">
    <name type="scientific">Allofournierella massiliensis</name>
    <dbReference type="NCBI Taxonomy" id="1650663"/>
    <lineage>
        <taxon>Bacteria</taxon>
        <taxon>Bacillati</taxon>
        <taxon>Bacillota</taxon>
        <taxon>Clostridia</taxon>
        <taxon>Eubacteriales</taxon>
        <taxon>Oscillospiraceae</taxon>
        <taxon>Allofournierella</taxon>
    </lineage>
</organism>
<keyword evidence="2" id="KW-0812">Transmembrane</keyword>
<evidence type="ECO:0000259" key="3">
    <source>
        <dbReference type="Pfam" id="PF02397"/>
    </source>
</evidence>
<keyword evidence="5" id="KW-1185">Reference proteome</keyword>
<feature type="transmembrane region" description="Helical" evidence="2">
    <location>
        <begin position="21"/>
        <end position="44"/>
    </location>
</feature>
<evidence type="ECO:0000256" key="2">
    <source>
        <dbReference type="SAM" id="Phobius"/>
    </source>
</evidence>
<dbReference type="RefSeq" id="WP_289599451.1">
    <property type="nucleotide sequence ID" value="NZ_JAUDCL010000007.1"/>
</dbReference>
<evidence type="ECO:0000313" key="5">
    <source>
        <dbReference type="Proteomes" id="UP001529380"/>
    </source>
</evidence>
<dbReference type="Proteomes" id="UP001529380">
    <property type="component" value="Unassembled WGS sequence"/>
</dbReference>
<feature type="domain" description="Bacterial sugar transferase" evidence="3">
    <location>
        <begin position="19"/>
        <end position="198"/>
    </location>
</feature>
<sequence>MKQHRIPLSDAQRNYLRQKRVFDVVIAAMALVVLAVPFAVVALLQKLSSPTEPVFFRQKRVGQGSHVFYITKFRTMKSTAPKYSATGELQNADAYISKLGRFLRDTSIDELPQLFNVLTGDMSLIGPRPLIRQERSVHFLRRYYGVDQLKPGITGWAQINGRDMLNDYDKVFYDREYLKNVSMAFDAKVFFDSVLKVLGREDIQEGVRAHHHRDEVRRYQQEQLAEEKVEQREFVQFQQEAQMVREHRRAM</sequence>
<proteinExistence type="inferred from homology"/>
<dbReference type="Pfam" id="PF02397">
    <property type="entry name" value="Bac_transf"/>
    <property type="match status" value="1"/>
</dbReference>
<keyword evidence="2" id="KW-0472">Membrane</keyword>
<reference evidence="4 5" key="1">
    <citation type="submission" date="2023-06" db="EMBL/GenBank/DDBJ databases">
        <title>Identification and characterization of horizontal gene transfer across gut microbiota members of farm animals based on homology search.</title>
        <authorList>
            <person name="Schwarzerova J."/>
            <person name="Nykrynova M."/>
            <person name="Jureckova K."/>
            <person name="Cejkova D."/>
            <person name="Rychlik I."/>
        </authorList>
    </citation>
    <scope>NUCLEOTIDE SEQUENCE [LARGE SCALE GENOMIC DNA]</scope>
    <source>
        <strain evidence="4 5">ET340</strain>
    </source>
</reference>
<dbReference type="EMBL" id="JAUDCL010000007">
    <property type="protein sequence ID" value="MDM8200740.1"/>
    <property type="molecule type" value="Genomic_DNA"/>
</dbReference>
<comment type="similarity">
    <text evidence="1">Belongs to the bacterial sugar transferase family.</text>
</comment>
<dbReference type="PANTHER" id="PTHR30576:SF10">
    <property type="entry name" value="SLL5057 PROTEIN"/>
    <property type="match status" value="1"/>
</dbReference>
<protein>
    <submittedName>
        <fullName evidence="4">Sugar transferase</fullName>
        <ecNumber evidence="4">2.7.8.-</ecNumber>
    </submittedName>
</protein>
<comment type="caution">
    <text evidence="4">The sequence shown here is derived from an EMBL/GenBank/DDBJ whole genome shotgun (WGS) entry which is preliminary data.</text>
</comment>
<dbReference type="PANTHER" id="PTHR30576">
    <property type="entry name" value="COLANIC BIOSYNTHESIS UDP-GLUCOSE LIPID CARRIER TRANSFERASE"/>
    <property type="match status" value="1"/>
</dbReference>
<accession>A0ABT7UPS7</accession>
<keyword evidence="4" id="KW-0808">Transferase</keyword>
<evidence type="ECO:0000256" key="1">
    <source>
        <dbReference type="ARBA" id="ARBA00006464"/>
    </source>
</evidence>
<evidence type="ECO:0000313" key="4">
    <source>
        <dbReference type="EMBL" id="MDM8200740.1"/>
    </source>
</evidence>
<dbReference type="InterPro" id="IPR003362">
    <property type="entry name" value="Bact_transf"/>
</dbReference>
<gene>
    <name evidence="4" type="ORF">QUW08_05435</name>
</gene>
<dbReference type="EC" id="2.7.8.-" evidence="4"/>